<evidence type="ECO:0000256" key="12">
    <source>
        <dbReference type="ARBA" id="ARBA00022792"/>
    </source>
</evidence>
<proteinExistence type="evidence at transcript level"/>
<dbReference type="InterPro" id="IPR051511">
    <property type="entry name" value="MitoQC_Scaffold_Kinases"/>
</dbReference>
<comment type="subcellular location">
    <subcellularLocation>
        <location evidence="3">Cytoplasm</location>
        <location evidence="3">Cytosol</location>
    </subcellularLocation>
    <subcellularLocation>
        <location evidence="2">Mitochondrion inner membrane</location>
        <topology evidence="2">Single-pass membrane protein</topology>
    </subcellularLocation>
    <subcellularLocation>
        <location evidence="4">Mitochondrion outer membrane</location>
        <topology evidence="4">Single-pass membrane protein</topology>
    </subcellularLocation>
</comment>
<evidence type="ECO:0000256" key="17">
    <source>
        <dbReference type="ARBA" id="ARBA00047899"/>
    </source>
</evidence>
<dbReference type="GO" id="GO:0046872">
    <property type="term" value="F:metal ion binding"/>
    <property type="evidence" value="ECO:0007669"/>
    <property type="project" value="UniProtKB-KW"/>
</dbReference>
<evidence type="ECO:0000259" key="19">
    <source>
        <dbReference type="PROSITE" id="PS50011"/>
    </source>
</evidence>
<dbReference type="SUPFAM" id="SSF56112">
    <property type="entry name" value="Protein kinase-like (PK-like)"/>
    <property type="match status" value="1"/>
</dbReference>
<dbReference type="GO" id="GO:0042981">
    <property type="term" value="P:regulation of apoptotic process"/>
    <property type="evidence" value="ECO:0007669"/>
    <property type="project" value="TreeGrafter"/>
</dbReference>
<dbReference type="GO" id="GO:0004674">
    <property type="term" value="F:protein serine/threonine kinase activity"/>
    <property type="evidence" value="ECO:0007669"/>
    <property type="project" value="UniProtKB-KW"/>
</dbReference>
<keyword evidence="15" id="KW-0809">Transit peptide</keyword>
<evidence type="ECO:0000256" key="4">
    <source>
        <dbReference type="ARBA" id="ARBA00004572"/>
    </source>
</evidence>
<dbReference type="PANTHER" id="PTHR22972:SF7">
    <property type="entry name" value="SERINE_THREONINE-PROTEIN KINASE PINK1, MITOCHONDRIAL"/>
    <property type="match status" value="1"/>
</dbReference>
<keyword evidence="10 20" id="KW-0418">Kinase</keyword>
<evidence type="ECO:0000256" key="5">
    <source>
        <dbReference type="ARBA" id="ARBA00012513"/>
    </source>
</evidence>
<sequence>LSVGRFIFRTWKSHFRWTQNFCQRPSNVVSAQIRVQATSSIQTKYESARKIFANNILRRVTNPVSADLRRKTTKQLLFGNSGPFFAFVGIGLASGSIITKEDELEGLCWEIREAMSRMQNSMAEAESDIFLPNEEIKLNKFSIGKMISKGSNGAVYLAKKKVPQTVEDREESVESDGPILVPSEPTISFPYAMKVMFNYDIESRATAILRSMYCETIPARFHFSKCDSESSWGQLFSEKMVTIPPHPNIVSMHCAFADRVFELPDSMSCCSATLPRRINPDGFGRNMSLYLLMKRYDTTLSDYLNKVKPDTREGVLLLTQLLEAIAHINGYGIAHRDIKSNNVLLELNGKESCSSGSEEKGKECPVLALTDFGCCLADSTFGLLQPYISGDMCKGGNPALMAPEVALATPGFMTLIDYSKSDAWAAATLAYEIFLGYNPFYRDLKKNPAPLLSTTYLEHQLPKLDGVPHLVRRVVEALLTRNQRKRVSAALAADVLQLYLWAPNSWLKRADAQGVPRSSEIMQWLLCLTTKVLTTGSFKGRRSQAEYLLIGSFLRRSKISNIRKALIWAQQQL</sequence>
<evidence type="ECO:0000313" key="20">
    <source>
        <dbReference type="EMBL" id="JAI54043.1"/>
    </source>
</evidence>
<dbReference type="SMART" id="SM00220">
    <property type="entry name" value="S_TKc"/>
    <property type="match status" value="1"/>
</dbReference>
<dbReference type="EC" id="2.7.11.1" evidence="5"/>
<dbReference type="GO" id="GO:0005829">
    <property type="term" value="C:cytosol"/>
    <property type="evidence" value="ECO:0007669"/>
    <property type="project" value="UniProtKB-SubCell"/>
</dbReference>
<dbReference type="InterPro" id="IPR008271">
    <property type="entry name" value="Ser/Thr_kinase_AS"/>
</dbReference>
<accession>A0A0P4VNH2</accession>
<keyword evidence="9" id="KW-0547">Nucleotide-binding</keyword>
<evidence type="ECO:0000256" key="18">
    <source>
        <dbReference type="ARBA" id="ARBA00048679"/>
    </source>
</evidence>
<evidence type="ECO:0000256" key="9">
    <source>
        <dbReference type="ARBA" id="ARBA00022741"/>
    </source>
</evidence>
<keyword evidence="11" id="KW-1000">Mitochondrion outer membrane</keyword>
<dbReference type="GO" id="GO:0005743">
    <property type="term" value="C:mitochondrial inner membrane"/>
    <property type="evidence" value="ECO:0007669"/>
    <property type="project" value="UniProtKB-SubCell"/>
</dbReference>
<keyword evidence="12" id="KW-0472">Membrane</keyword>
<organism evidence="20">
    <name type="scientific">Rhodnius neglectus</name>
    <dbReference type="NCBI Taxonomy" id="72488"/>
    <lineage>
        <taxon>Eukaryota</taxon>
        <taxon>Metazoa</taxon>
        <taxon>Ecdysozoa</taxon>
        <taxon>Arthropoda</taxon>
        <taxon>Hexapoda</taxon>
        <taxon>Insecta</taxon>
        <taxon>Pterygota</taxon>
        <taxon>Neoptera</taxon>
        <taxon>Paraneoptera</taxon>
        <taxon>Hemiptera</taxon>
        <taxon>Heteroptera</taxon>
        <taxon>Panheteroptera</taxon>
        <taxon>Cimicomorpha</taxon>
        <taxon>Reduviidae</taxon>
        <taxon>Triatominae</taxon>
        <taxon>Rhodnius</taxon>
    </lineage>
</organism>
<comment type="catalytic activity">
    <reaction evidence="18">
        <text>L-seryl-[protein] + ATP = O-phospho-L-seryl-[protein] + ADP + H(+)</text>
        <dbReference type="Rhea" id="RHEA:17989"/>
        <dbReference type="Rhea" id="RHEA-COMP:9863"/>
        <dbReference type="Rhea" id="RHEA-COMP:11604"/>
        <dbReference type="ChEBI" id="CHEBI:15378"/>
        <dbReference type="ChEBI" id="CHEBI:29999"/>
        <dbReference type="ChEBI" id="CHEBI:30616"/>
        <dbReference type="ChEBI" id="CHEBI:83421"/>
        <dbReference type="ChEBI" id="CHEBI:456216"/>
        <dbReference type="EC" id="2.7.11.1"/>
    </reaction>
</comment>
<evidence type="ECO:0000256" key="2">
    <source>
        <dbReference type="ARBA" id="ARBA00004434"/>
    </source>
</evidence>
<comment type="catalytic activity">
    <reaction evidence="17">
        <text>L-threonyl-[protein] + ATP = O-phospho-L-threonyl-[protein] + ADP + H(+)</text>
        <dbReference type="Rhea" id="RHEA:46608"/>
        <dbReference type="Rhea" id="RHEA-COMP:11060"/>
        <dbReference type="Rhea" id="RHEA-COMP:11605"/>
        <dbReference type="ChEBI" id="CHEBI:15378"/>
        <dbReference type="ChEBI" id="CHEBI:30013"/>
        <dbReference type="ChEBI" id="CHEBI:30616"/>
        <dbReference type="ChEBI" id="CHEBI:61977"/>
        <dbReference type="ChEBI" id="CHEBI:456216"/>
        <dbReference type="EC" id="2.7.11.1"/>
    </reaction>
</comment>
<dbReference type="EMBL" id="GDKW01002552">
    <property type="protein sequence ID" value="JAI54043.1"/>
    <property type="molecule type" value="mRNA"/>
</dbReference>
<dbReference type="PROSITE" id="PS50011">
    <property type="entry name" value="PROTEIN_KINASE_DOM"/>
    <property type="match status" value="1"/>
</dbReference>
<evidence type="ECO:0000256" key="8">
    <source>
        <dbReference type="ARBA" id="ARBA00022723"/>
    </source>
</evidence>
<feature type="non-terminal residue" evidence="20">
    <location>
        <position position="1"/>
    </location>
</feature>
<evidence type="ECO:0000256" key="10">
    <source>
        <dbReference type="ARBA" id="ARBA00022777"/>
    </source>
</evidence>
<evidence type="ECO:0000256" key="16">
    <source>
        <dbReference type="ARBA" id="ARBA00023128"/>
    </source>
</evidence>
<evidence type="ECO:0000256" key="14">
    <source>
        <dbReference type="ARBA" id="ARBA00022842"/>
    </source>
</evidence>
<comment type="cofactor">
    <cofactor evidence="1">
        <name>Mg(2+)</name>
        <dbReference type="ChEBI" id="CHEBI:18420"/>
    </cofactor>
</comment>
<dbReference type="GO" id="GO:0005741">
    <property type="term" value="C:mitochondrial outer membrane"/>
    <property type="evidence" value="ECO:0007669"/>
    <property type="project" value="UniProtKB-SubCell"/>
</dbReference>
<keyword evidence="12" id="KW-0999">Mitochondrion inner membrane</keyword>
<feature type="domain" description="Protein kinase" evidence="19">
    <location>
        <begin position="141"/>
        <end position="500"/>
    </location>
</feature>
<dbReference type="InterPro" id="IPR011009">
    <property type="entry name" value="Kinase-like_dom_sf"/>
</dbReference>
<dbReference type="InterPro" id="IPR000719">
    <property type="entry name" value="Prot_kinase_dom"/>
</dbReference>
<protein>
    <recommendedName>
        <fullName evidence="5">non-specific serine/threonine protein kinase</fullName>
        <ecNumber evidence="5">2.7.11.1</ecNumber>
    </recommendedName>
</protein>
<keyword evidence="14" id="KW-0460">Magnesium</keyword>
<evidence type="ECO:0000256" key="6">
    <source>
        <dbReference type="ARBA" id="ARBA00022527"/>
    </source>
</evidence>
<dbReference type="GO" id="GO:0005524">
    <property type="term" value="F:ATP binding"/>
    <property type="evidence" value="ECO:0007669"/>
    <property type="project" value="UniProtKB-KW"/>
</dbReference>
<name>A0A0P4VNH2_9HEMI</name>
<dbReference type="AlphaFoldDB" id="A0A0P4VNH2"/>
<evidence type="ECO:0000256" key="15">
    <source>
        <dbReference type="ARBA" id="ARBA00022946"/>
    </source>
</evidence>
<dbReference type="PROSITE" id="PS00108">
    <property type="entry name" value="PROTEIN_KINASE_ST"/>
    <property type="match status" value="1"/>
</dbReference>
<evidence type="ECO:0000256" key="1">
    <source>
        <dbReference type="ARBA" id="ARBA00001946"/>
    </source>
</evidence>
<dbReference type="GO" id="GO:0000422">
    <property type="term" value="P:autophagy of mitochondrion"/>
    <property type="evidence" value="ECO:0007669"/>
    <property type="project" value="TreeGrafter"/>
</dbReference>
<keyword evidence="7" id="KW-0808">Transferase</keyword>
<dbReference type="Gene3D" id="3.30.200.20">
    <property type="entry name" value="Phosphorylase Kinase, domain 1"/>
    <property type="match status" value="1"/>
</dbReference>
<reference evidence="20" key="1">
    <citation type="journal article" date="2016" name="PLoS Negl. Trop. Dis.">
        <title>A Deep Insight into the Sialome of Rhodnius neglectus, a Vector of Chagas Disease.</title>
        <authorList>
            <person name="Santiago P.B."/>
            <person name="Assumpcao T.C."/>
            <person name="Araujo C.N."/>
            <person name="Bastos I.M."/>
            <person name="Neves D."/>
            <person name="Silva I.G."/>
            <person name="Charneau S."/>
            <person name="Queiroz R.M."/>
            <person name="Raiol T."/>
            <person name="Oliveira J.V."/>
            <person name="Sousa M.V."/>
            <person name="Calvo E."/>
            <person name="Ribeiro J.M."/>
            <person name="Santana J.M."/>
        </authorList>
    </citation>
    <scope>NUCLEOTIDE SEQUENCE</scope>
    <source>
        <tissue evidence="20">Salivary glands</tissue>
    </source>
</reference>
<dbReference type="GO" id="GO:0090141">
    <property type="term" value="P:positive regulation of mitochondrial fission"/>
    <property type="evidence" value="ECO:0007669"/>
    <property type="project" value="TreeGrafter"/>
</dbReference>
<evidence type="ECO:0000256" key="7">
    <source>
        <dbReference type="ARBA" id="ARBA00022679"/>
    </source>
</evidence>
<evidence type="ECO:0000256" key="11">
    <source>
        <dbReference type="ARBA" id="ARBA00022787"/>
    </source>
</evidence>
<keyword evidence="13" id="KW-0067">ATP-binding</keyword>
<dbReference type="Gene3D" id="1.10.510.10">
    <property type="entry name" value="Transferase(Phosphotransferase) domain 1"/>
    <property type="match status" value="1"/>
</dbReference>
<evidence type="ECO:0000256" key="3">
    <source>
        <dbReference type="ARBA" id="ARBA00004514"/>
    </source>
</evidence>
<dbReference type="PANTHER" id="PTHR22972">
    <property type="entry name" value="SERINE/THREONINE PROTEIN KINASE"/>
    <property type="match status" value="1"/>
</dbReference>
<dbReference type="Pfam" id="PF00069">
    <property type="entry name" value="Pkinase"/>
    <property type="match status" value="1"/>
</dbReference>
<evidence type="ECO:0000256" key="13">
    <source>
        <dbReference type="ARBA" id="ARBA00022840"/>
    </source>
</evidence>
<keyword evidence="8" id="KW-0479">Metal-binding</keyword>
<keyword evidence="16" id="KW-0496">Mitochondrion</keyword>
<keyword evidence="6" id="KW-0723">Serine/threonine-protein kinase</keyword>